<dbReference type="VEuPathDB" id="FungiDB:I7I53_04131"/>
<gene>
    <name evidence="1" type="ORF">I7I53_04131</name>
</gene>
<proteinExistence type="predicted"/>
<evidence type="ECO:0000313" key="2">
    <source>
        <dbReference type="Proteomes" id="UP000663419"/>
    </source>
</evidence>
<protein>
    <submittedName>
        <fullName evidence="1">Uncharacterized protein</fullName>
    </submittedName>
</protein>
<sequence length="66" mass="7339">MLTKQGQPSRMSSRCLLIAGSNRLSPLLPSPVALLCGLHPRPTRRWPKTLDSSISLKTRFAIVKVR</sequence>
<dbReference type="Proteomes" id="UP000663419">
    <property type="component" value="Chromosome 5"/>
</dbReference>
<reference evidence="1" key="1">
    <citation type="submission" date="2021-01" db="EMBL/GenBank/DDBJ databases">
        <title>Chromosome-level genome assembly of a human fungal pathogen reveals clustering of transcriptionally co-regulated genes.</title>
        <authorList>
            <person name="Voorhies M."/>
            <person name="Cohen S."/>
            <person name="Shea T.P."/>
            <person name="Petrus S."/>
            <person name="Munoz J.F."/>
            <person name="Poplawski S."/>
            <person name="Goldman W.E."/>
            <person name="Michael T."/>
            <person name="Cuomo C.A."/>
            <person name="Sil A."/>
            <person name="Beyhan S."/>
        </authorList>
    </citation>
    <scope>NUCLEOTIDE SEQUENCE</scope>
    <source>
        <strain evidence="1">H88</strain>
    </source>
</reference>
<dbReference type="AlphaFoldDB" id="A0A8A1LRS6"/>
<evidence type="ECO:0000313" key="1">
    <source>
        <dbReference type="EMBL" id="QSS56040.1"/>
    </source>
</evidence>
<organism evidence="1 2">
    <name type="scientific">Ajellomyces capsulatus (strain H88)</name>
    <name type="common">Darling's disease fungus</name>
    <name type="synonym">Histoplasma capsulatum</name>
    <dbReference type="NCBI Taxonomy" id="544711"/>
    <lineage>
        <taxon>Eukaryota</taxon>
        <taxon>Fungi</taxon>
        <taxon>Dikarya</taxon>
        <taxon>Ascomycota</taxon>
        <taxon>Pezizomycotina</taxon>
        <taxon>Eurotiomycetes</taxon>
        <taxon>Eurotiomycetidae</taxon>
        <taxon>Onygenales</taxon>
        <taxon>Ajellomycetaceae</taxon>
        <taxon>Histoplasma</taxon>
    </lineage>
</organism>
<name>A0A8A1LRS6_AJEC8</name>
<accession>A0A8A1LRS6</accession>
<dbReference type="EMBL" id="CP069106">
    <property type="protein sequence ID" value="QSS56040.1"/>
    <property type="molecule type" value="Genomic_DNA"/>
</dbReference>